<dbReference type="AlphaFoldDB" id="A0A6N2B9Y3"/>
<comment type="caution">
    <text evidence="1">The sequence shown here is derived from an EMBL/GenBank/DDBJ whole genome shotgun (WGS) entry which is preliminary data.</text>
</comment>
<sequence length="123" mass="13479">MVNTKFNDVKSVAPVNAPAEESATRGCGRGRVRGRARDYDALVRIFWSWSLPSVQATHAPANPPISITILKVGGNRGNGAFFRPLLGPVMTGSEHETLTKFLKLKSHVCYSSESKDAYEFILD</sequence>
<gene>
    <name evidence="1" type="ORF">EJD97_016268</name>
</gene>
<name>A0A6N2B9Y3_SOLCI</name>
<protein>
    <submittedName>
        <fullName evidence="1">Uncharacterized protein</fullName>
    </submittedName>
</protein>
<organism evidence="1">
    <name type="scientific">Solanum chilense</name>
    <name type="common">Tomato</name>
    <name type="synonym">Lycopersicon chilense</name>
    <dbReference type="NCBI Taxonomy" id="4083"/>
    <lineage>
        <taxon>Eukaryota</taxon>
        <taxon>Viridiplantae</taxon>
        <taxon>Streptophyta</taxon>
        <taxon>Embryophyta</taxon>
        <taxon>Tracheophyta</taxon>
        <taxon>Spermatophyta</taxon>
        <taxon>Magnoliopsida</taxon>
        <taxon>eudicotyledons</taxon>
        <taxon>Gunneridae</taxon>
        <taxon>Pentapetalae</taxon>
        <taxon>asterids</taxon>
        <taxon>lamiids</taxon>
        <taxon>Solanales</taxon>
        <taxon>Solanaceae</taxon>
        <taxon>Solanoideae</taxon>
        <taxon>Solaneae</taxon>
        <taxon>Solanum</taxon>
        <taxon>Solanum subgen. Lycopersicon</taxon>
    </lineage>
</organism>
<evidence type="ECO:0000313" key="1">
    <source>
        <dbReference type="EMBL" id="TMW90039.1"/>
    </source>
</evidence>
<proteinExistence type="predicted"/>
<accession>A0A6N2B9Y3</accession>
<dbReference type="EMBL" id="RXGB01004281">
    <property type="protein sequence ID" value="TMW90039.1"/>
    <property type="molecule type" value="Genomic_DNA"/>
</dbReference>
<reference evidence="1" key="1">
    <citation type="submission" date="2019-05" db="EMBL/GenBank/DDBJ databases">
        <title>The de novo reference genome and transcriptome assemblies of the wild tomato species Solanum chilense.</title>
        <authorList>
            <person name="Stam R."/>
            <person name="Nosenko T."/>
            <person name="Hoerger A.C."/>
            <person name="Stephan W."/>
            <person name="Seidel M.A."/>
            <person name="Kuhn J.M.M."/>
            <person name="Haberer G."/>
            <person name="Tellier A."/>
        </authorList>
    </citation>
    <scope>NUCLEOTIDE SEQUENCE</scope>
    <source>
        <tissue evidence="1">Mature leaves</tissue>
    </source>
</reference>